<dbReference type="PANTHER" id="PTHR43104:SF2">
    <property type="entry name" value="L-2-HYDROXYGLUTARATE DEHYDROGENASE, MITOCHONDRIAL"/>
    <property type="match status" value="1"/>
</dbReference>
<evidence type="ECO:0000256" key="2">
    <source>
        <dbReference type="ARBA" id="ARBA00022630"/>
    </source>
</evidence>
<evidence type="ECO:0000259" key="6">
    <source>
        <dbReference type="Pfam" id="PF01266"/>
    </source>
</evidence>
<sequence length="414" mass="44546">MPEAVDVAVIGGGVLGLATARAILHADPARSVTVLEKEDRWGAHQSGNNSNVIHSGLYYRPGSLKARMARAGGEEMIRYCQAHDVPVRRTGKLVVATSEDQLPRLELLAERAEANGVTARRLDRREIAEREPNVAGVAALAVAETAMTDFGAVCRAMAEELTGLGAVLRANSPARSFAAGGDRTVITTDRGEIRARVLVNCAGLHSDAIARAAGDRPSVQIMPFRGEYTEVRPGRADVVTNPVYPVPDPDLPFLGVHVTPMLDGSVHVGPNAVPALAREGYRWRDVDPGLLARLARDPALRGLTRRYWRYGLAEMARSLVWRLHVREVRKLVPTLNGEDLRSCGSGVRAQAVRDDGELVDDFVIDRTARAIHVLNAPSPAATSSLHIGAHIAADVFEHLGQDEVARAVRASTTA</sequence>
<dbReference type="EMBL" id="JBHTCJ010000001">
    <property type="protein sequence ID" value="MFC7339792.1"/>
    <property type="molecule type" value="Genomic_DNA"/>
</dbReference>
<evidence type="ECO:0000256" key="1">
    <source>
        <dbReference type="ARBA" id="ARBA00001974"/>
    </source>
</evidence>
<comment type="similarity">
    <text evidence="5">Belongs to the L2HGDH family.</text>
</comment>
<keyword evidence="2" id="KW-0285">Flavoprotein</keyword>
<keyword evidence="8" id="KW-1185">Reference proteome</keyword>
<dbReference type="NCBIfam" id="NF008726">
    <property type="entry name" value="PRK11728.1"/>
    <property type="match status" value="1"/>
</dbReference>
<evidence type="ECO:0000313" key="8">
    <source>
        <dbReference type="Proteomes" id="UP001596504"/>
    </source>
</evidence>
<dbReference type="EC" id="1.1.3.-" evidence="7"/>
<dbReference type="Gene3D" id="3.30.9.10">
    <property type="entry name" value="D-Amino Acid Oxidase, subunit A, domain 2"/>
    <property type="match status" value="1"/>
</dbReference>
<proteinExistence type="inferred from homology"/>
<dbReference type="PANTHER" id="PTHR43104">
    <property type="entry name" value="L-2-HYDROXYGLUTARATE DEHYDROGENASE, MITOCHONDRIAL"/>
    <property type="match status" value="1"/>
</dbReference>
<comment type="cofactor">
    <cofactor evidence="1">
        <name>FAD</name>
        <dbReference type="ChEBI" id="CHEBI:57692"/>
    </cofactor>
</comment>
<protein>
    <submittedName>
        <fullName evidence="7">L-2-hydroxyglutarate oxidase</fullName>
        <ecNumber evidence="7">1.1.3.-</ecNumber>
    </submittedName>
</protein>
<accession>A0ABW2LBH2</accession>
<evidence type="ECO:0000256" key="4">
    <source>
        <dbReference type="ARBA" id="ARBA00023002"/>
    </source>
</evidence>
<dbReference type="GO" id="GO:0016491">
    <property type="term" value="F:oxidoreductase activity"/>
    <property type="evidence" value="ECO:0007669"/>
    <property type="project" value="UniProtKB-KW"/>
</dbReference>
<evidence type="ECO:0000256" key="5">
    <source>
        <dbReference type="ARBA" id="ARBA00037941"/>
    </source>
</evidence>
<evidence type="ECO:0000256" key="3">
    <source>
        <dbReference type="ARBA" id="ARBA00022827"/>
    </source>
</evidence>
<dbReference type="Proteomes" id="UP001596504">
    <property type="component" value="Unassembled WGS sequence"/>
</dbReference>
<keyword evidence="3" id="KW-0274">FAD</keyword>
<dbReference type="RefSeq" id="WP_380662644.1">
    <property type="nucleotide sequence ID" value="NZ_JBHTCJ010000001.1"/>
</dbReference>
<comment type="caution">
    <text evidence="7">The sequence shown here is derived from an EMBL/GenBank/DDBJ whole genome shotgun (WGS) entry which is preliminary data.</text>
</comment>
<feature type="domain" description="FAD dependent oxidoreductase" evidence="6">
    <location>
        <begin position="6"/>
        <end position="392"/>
    </location>
</feature>
<name>A0ABW2LBH2_9PSEU</name>
<evidence type="ECO:0000313" key="7">
    <source>
        <dbReference type="EMBL" id="MFC7339792.1"/>
    </source>
</evidence>
<dbReference type="InterPro" id="IPR036188">
    <property type="entry name" value="FAD/NAD-bd_sf"/>
</dbReference>
<dbReference type="Gene3D" id="3.50.50.60">
    <property type="entry name" value="FAD/NAD(P)-binding domain"/>
    <property type="match status" value="1"/>
</dbReference>
<organism evidence="7 8">
    <name type="scientific">Saccharopolyspora griseoalba</name>
    <dbReference type="NCBI Taxonomy" id="1431848"/>
    <lineage>
        <taxon>Bacteria</taxon>
        <taxon>Bacillati</taxon>
        <taxon>Actinomycetota</taxon>
        <taxon>Actinomycetes</taxon>
        <taxon>Pseudonocardiales</taxon>
        <taxon>Pseudonocardiaceae</taxon>
        <taxon>Saccharopolyspora</taxon>
    </lineage>
</organism>
<gene>
    <name evidence="7" type="primary">lhgO</name>
    <name evidence="7" type="ORF">ACFQRI_00100</name>
</gene>
<dbReference type="InterPro" id="IPR006076">
    <property type="entry name" value="FAD-dep_OxRdtase"/>
</dbReference>
<keyword evidence="4 7" id="KW-0560">Oxidoreductase</keyword>
<reference evidence="8" key="1">
    <citation type="journal article" date="2019" name="Int. J. Syst. Evol. Microbiol.">
        <title>The Global Catalogue of Microorganisms (GCM) 10K type strain sequencing project: providing services to taxonomists for standard genome sequencing and annotation.</title>
        <authorList>
            <consortium name="The Broad Institute Genomics Platform"/>
            <consortium name="The Broad Institute Genome Sequencing Center for Infectious Disease"/>
            <person name="Wu L."/>
            <person name="Ma J."/>
        </authorList>
    </citation>
    <scope>NUCLEOTIDE SEQUENCE [LARGE SCALE GENOMIC DNA]</scope>
    <source>
        <strain evidence="8">WLHS5</strain>
    </source>
</reference>
<dbReference type="Pfam" id="PF01266">
    <property type="entry name" value="DAO"/>
    <property type="match status" value="1"/>
</dbReference>
<dbReference type="SUPFAM" id="SSF51905">
    <property type="entry name" value="FAD/NAD(P)-binding domain"/>
    <property type="match status" value="1"/>
</dbReference>